<feature type="domain" description="4Fe-4S ferredoxin-type" evidence="8">
    <location>
        <begin position="120"/>
        <end position="153"/>
    </location>
</feature>
<proteinExistence type="predicted"/>
<dbReference type="Proteomes" id="UP000253817">
    <property type="component" value="Unassembled WGS sequence"/>
</dbReference>
<dbReference type="RefSeq" id="WP_114546758.1">
    <property type="nucleotide sequence ID" value="NZ_CALJMG010000096.1"/>
</dbReference>
<keyword evidence="6" id="KW-0408">Iron</keyword>
<keyword evidence="7" id="KW-0411">Iron-sulfur</keyword>
<gene>
    <name evidence="9" type="ORF">C1876_10900</name>
    <name evidence="10" type="ORF">DMP09_12290</name>
</gene>
<feature type="domain" description="4Fe-4S ferredoxin-type" evidence="8">
    <location>
        <begin position="3"/>
        <end position="23"/>
    </location>
</feature>
<dbReference type="PROSITE" id="PS51379">
    <property type="entry name" value="4FE4S_FER_2"/>
    <property type="match status" value="4"/>
</dbReference>
<feature type="domain" description="4Fe-4S ferredoxin-type" evidence="8">
    <location>
        <begin position="76"/>
        <end position="105"/>
    </location>
</feature>
<keyword evidence="11" id="KW-1185">Reference proteome</keyword>
<evidence type="ECO:0000313" key="11">
    <source>
        <dbReference type="Proteomes" id="UP000253817"/>
    </source>
</evidence>
<dbReference type="PROSITE" id="PS00198">
    <property type="entry name" value="4FE4S_FER_1"/>
    <property type="match status" value="1"/>
</dbReference>
<dbReference type="SUPFAM" id="SSF54862">
    <property type="entry name" value="4Fe-4S ferredoxins"/>
    <property type="match status" value="1"/>
</dbReference>
<accession>A0A3N0IWT0</accession>
<reference evidence="10" key="3">
    <citation type="journal article" date="2019" name="Microbiol. Resour. Announc.">
        <title>Draft Genome Sequences of Type Strains of Gordonibacter faecihominis, Paraeggerthella hongkongensis, Parvibacter caecicola,Slackia equolifaciens, Slackia faecicanis, and Slackia isoflavoniconvertens.</title>
        <authorList>
            <person name="Danylec N."/>
            <person name="Stoll D.A."/>
            <person name="Dotsch A."/>
            <person name="Huch M."/>
        </authorList>
    </citation>
    <scope>NUCLEOTIDE SEQUENCE</scope>
    <source>
        <strain evidence="10">DSM 16107</strain>
    </source>
</reference>
<dbReference type="Pfam" id="PF13247">
    <property type="entry name" value="Fer4_11"/>
    <property type="match status" value="1"/>
</dbReference>
<name>A0A3N0IWT0_9ACTN</name>
<dbReference type="EMBL" id="PPTT01000018">
    <property type="protein sequence ID" value="RDB68116.1"/>
    <property type="molecule type" value="Genomic_DNA"/>
</dbReference>
<dbReference type="PANTHER" id="PTHR43177:SF5">
    <property type="entry name" value="ANAEROBIC DIMETHYL SULFOXIDE REDUCTASE CHAIN B-RELATED"/>
    <property type="match status" value="1"/>
</dbReference>
<reference evidence="12" key="2">
    <citation type="submission" date="2018-05" db="EMBL/GenBank/DDBJ databases">
        <title>Genome Sequencing of selected type strains of the family Eggerthellaceae.</title>
        <authorList>
            <person name="Danylec N."/>
            <person name="Stoll D.A."/>
            <person name="Doetsch A."/>
            <person name="Huch M."/>
        </authorList>
    </citation>
    <scope>NUCLEOTIDE SEQUENCE [LARGE SCALE GENOMIC DNA]</scope>
    <source>
        <strain evidence="12">DSM 16107</strain>
    </source>
</reference>
<sequence>MGNKFVIADPGVCIGCKTCMAACLSKHDVCDDVAQARLNLVTTLSVSAPIVCHHCADAPCAAACPTGALFLDADHDRVGVRAERCIGCSSCVMACPYGAVTLATKHVTSTIGNLVIGESDKPVVIKCDLCVDRSGGPACVAACPTKGLVLVDETALEAGVKQKHIEAAQAAETLSSLPLNPMLA</sequence>
<evidence type="ECO:0000256" key="4">
    <source>
        <dbReference type="ARBA" id="ARBA00022737"/>
    </source>
</evidence>
<evidence type="ECO:0000259" key="8">
    <source>
        <dbReference type="PROSITE" id="PS51379"/>
    </source>
</evidence>
<dbReference type="InterPro" id="IPR017900">
    <property type="entry name" value="4Fe4S_Fe_S_CS"/>
</dbReference>
<evidence type="ECO:0000256" key="3">
    <source>
        <dbReference type="ARBA" id="ARBA00022723"/>
    </source>
</evidence>
<dbReference type="EMBL" id="QICC01000059">
    <property type="protein sequence ID" value="RNM40890.1"/>
    <property type="molecule type" value="Genomic_DNA"/>
</dbReference>
<comment type="caution">
    <text evidence="10">The sequence shown here is derived from an EMBL/GenBank/DDBJ whole genome shotgun (WGS) entry which is preliminary data.</text>
</comment>
<evidence type="ECO:0000313" key="12">
    <source>
        <dbReference type="Proteomes" id="UP000270112"/>
    </source>
</evidence>
<dbReference type="GO" id="GO:0046872">
    <property type="term" value="F:metal ion binding"/>
    <property type="evidence" value="ECO:0007669"/>
    <property type="project" value="UniProtKB-KW"/>
</dbReference>
<dbReference type="OrthoDB" id="3175224at2"/>
<evidence type="ECO:0000256" key="2">
    <source>
        <dbReference type="ARBA" id="ARBA00022485"/>
    </source>
</evidence>
<keyword evidence="5" id="KW-0249">Electron transport</keyword>
<keyword evidence="4" id="KW-0677">Repeat</keyword>
<dbReference type="InterPro" id="IPR017896">
    <property type="entry name" value="4Fe4S_Fe-S-bd"/>
</dbReference>
<evidence type="ECO:0000256" key="1">
    <source>
        <dbReference type="ARBA" id="ARBA00022448"/>
    </source>
</evidence>
<evidence type="ECO:0000256" key="5">
    <source>
        <dbReference type="ARBA" id="ARBA00022982"/>
    </source>
</evidence>
<evidence type="ECO:0000313" key="10">
    <source>
        <dbReference type="EMBL" id="RNM40890.1"/>
    </source>
</evidence>
<evidence type="ECO:0000256" key="7">
    <source>
        <dbReference type="ARBA" id="ARBA00023014"/>
    </source>
</evidence>
<dbReference type="Proteomes" id="UP000270112">
    <property type="component" value="Unassembled WGS sequence"/>
</dbReference>
<dbReference type="Pfam" id="PF12800">
    <property type="entry name" value="Fer4_4"/>
    <property type="match status" value="1"/>
</dbReference>
<keyword evidence="3" id="KW-0479">Metal-binding</keyword>
<feature type="domain" description="4Fe-4S ferredoxin-type" evidence="8">
    <location>
        <begin position="42"/>
        <end position="74"/>
    </location>
</feature>
<keyword evidence="1" id="KW-0813">Transport</keyword>
<evidence type="ECO:0000313" key="9">
    <source>
        <dbReference type="EMBL" id="RDB68116.1"/>
    </source>
</evidence>
<dbReference type="PANTHER" id="PTHR43177">
    <property type="entry name" value="PROTEIN NRFC"/>
    <property type="match status" value="1"/>
</dbReference>
<dbReference type="InterPro" id="IPR050954">
    <property type="entry name" value="ET_IronSulfur_Cluster-Binding"/>
</dbReference>
<dbReference type="Gene3D" id="3.30.70.20">
    <property type="match status" value="2"/>
</dbReference>
<dbReference type="GO" id="GO:0051539">
    <property type="term" value="F:4 iron, 4 sulfur cluster binding"/>
    <property type="evidence" value="ECO:0007669"/>
    <property type="project" value="UniProtKB-KW"/>
</dbReference>
<evidence type="ECO:0000256" key="6">
    <source>
        <dbReference type="ARBA" id="ARBA00023004"/>
    </source>
</evidence>
<organism evidence="10 12">
    <name type="scientific">Eggerthella sinensis</name>
    <dbReference type="NCBI Taxonomy" id="242230"/>
    <lineage>
        <taxon>Bacteria</taxon>
        <taxon>Bacillati</taxon>
        <taxon>Actinomycetota</taxon>
        <taxon>Coriobacteriia</taxon>
        <taxon>Eggerthellales</taxon>
        <taxon>Eggerthellaceae</taxon>
        <taxon>Eggerthella</taxon>
    </lineage>
</organism>
<reference evidence="9 11" key="1">
    <citation type="journal article" date="2018" name="Elife">
        <title>Discovery and characterization of a prevalent human gut bacterial enzyme sufficient for the inactivation of a family of plant toxins.</title>
        <authorList>
            <person name="Koppel N."/>
            <person name="Bisanz J.E."/>
            <person name="Pandelia M.E."/>
            <person name="Turnbaugh P.J."/>
            <person name="Balskus E.P."/>
        </authorList>
    </citation>
    <scope>NUCLEOTIDE SEQUENCE [LARGE SCALE GENOMIC DNA]</scope>
    <source>
        <strain evidence="9 11">DSM 16107</strain>
    </source>
</reference>
<protein>
    <submittedName>
        <fullName evidence="10">4Fe-4S ferredoxin</fullName>
    </submittedName>
</protein>
<dbReference type="AlphaFoldDB" id="A0A3N0IWT0"/>
<keyword evidence="2" id="KW-0004">4Fe-4S</keyword>